<dbReference type="Pfam" id="PF13560">
    <property type="entry name" value="HTH_31"/>
    <property type="match status" value="1"/>
</dbReference>
<feature type="domain" description="HTH cro/C1-type" evidence="1">
    <location>
        <begin position="22"/>
        <end position="55"/>
    </location>
</feature>
<evidence type="ECO:0000259" key="1">
    <source>
        <dbReference type="PROSITE" id="PS50943"/>
    </source>
</evidence>
<dbReference type="RefSeq" id="WP_344887721.1">
    <property type="nucleotide sequence ID" value="NZ_BAABAS010000001.1"/>
</dbReference>
<dbReference type="CDD" id="cd00093">
    <property type="entry name" value="HTH_XRE"/>
    <property type="match status" value="1"/>
</dbReference>
<dbReference type="Pfam" id="PF19054">
    <property type="entry name" value="DUF5753"/>
    <property type="match status" value="1"/>
</dbReference>
<keyword evidence="3" id="KW-1185">Reference proteome</keyword>
<dbReference type="InterPro" id="IPR001387">
    <property type="entry name" value="Cro/C1-type_HTH"/>
</dbReference>
<dbReference type="SUPFAM" id="SSF47413">
    <property type="entry name" value="lambda repressor-like DNA-binding domains"/>
    <property type="match status" value="1"/>
</dbReference>
<dbReference type="EMBL" id="BAABAS010000001">
    <property type="protein sequence ID" value="GAA4223585.1"/>
    <property type="molecule type" value="Genomic_DNA"/>
</dbReference>
<accession>A0ABP8BRE0</accession>
<organism evidence="2 3">
    <name type="scientific">Actinomadura meridiana</name>
    <dbReference type="NCBI Taxonomy" id="559626"/>
    <lineage>
        <taxon>Bacteria</taxon>
        <taxon>Bacillati</taxon>
        <taxon>Actinomycetota</taxon>
        <taxon>Actinomycetes</taxon>
        <taxon>Streptosporangiales</taxon>
        <taxon>Thermomonosporaceae</taxon>
        <taxon>Actinomadura</taxon>
    </lineage>
</organism>
<evidence type="ECO:0000313" key="2">
    <source>
        <dbReference type="EMBL" id="GAA4223585.1"/>
    </source>
</evidence>
<protein>
    <recommendedName>
        <fullName evidence="1">HTH cro/C1-type domain-containing protein</fullName>
    </recommendedName>
</protein>
<dbReference type="PROSITE" id="PS50943">
    <property type="entry name" value="HTH_CROC1"/>
    <property type="match status" value="1"/>
</dbReference>
<evidence type="ECO:0000313" key="3">
    <source>
        <dbReference type="Proteomes" id="UP001501710"/>
    </source>
</evidence>
<dbReference type="InterPro" id="IPR043917">
    <property type="entry name" value="DUF5753"/>
</dbReference>
<sequence length="270" mass="30221">MSHHVRPLDPDRSTADWVAHELRRLRQQRGATLKELSEITGKHLSLFSKIESGETPLREADADKIDKAWETEGLLGRIIRTGRTRHSSQWEDEIDAIASVAAQARIWSLGWVPALLQTPEYARASFVAAGHTDVEGAVQRRVRLLETLTRKPAPLVRAIIDRSALELPVGTPEEYRAQLDRLIGLAADLTIRVVERRSGPHVGREGSFLIYTTSDGKDYPYTSTVGPGRLIRDPSEVATYRVSFDRISDIALNRADSLTVLKQIRECVDD</sequence>
<dbReference type="Proteomes" id="UP001501710">
    <property type="component" value="Unassembled WGS sequence"/>
</dbReference>
<dbReference type="SMART" id="SM00530">
    <property type="entry name" value="HTH_XRE"/>
    <property type="match status" value="1"/>
</dbReference>
<proteinExistence type="predicted"/>
<dbReference type="InterPro" id="IPR010982">
    <property type="entry name" value="Lambda_DNA-bd_dom_sf"/>
</dbReference>
<comment type="caution">
    <text evidence="2">The sequence shown here is derived from an EMBL/GenBank/DDBJ whole genome shotgun (WGS) entry which is preliminary data.</text>
</comment>
<gene>
    <name evidence="2" type="ORF">GCM10022254_01000</name>
</gene>
<name>A0ABP8BRE0_9ACTN</name>
<reference evidence="3" key="1">
    <citation type="journal article" date="2019" name="Int. J. Syst. Evol. Microbiol.">
        <title>The Global Catalogue of Microorganisms (GCM) 10K type strain sequencing project: providing services to taxonomists for standard genome sequencing and annotation.</title>
        <authorList>
            <consortium name="The Broad Institute Genomics Platform"/>
            <consortium name="The Broad Institute Genome Sequencing Center for Infectious Disease"/>
            <person name="Wu L."/>
            <person name="Ma J."/>
        </authorList>
    </citation>
    <scope>NUCLEOTIDE SEQUENCE [LARGE SCALE GENOMIC DNA]</scope>
    <source>
        <strain evidence="3">JCM 17440</strain>
    </source>
</reference>
<dbReference type="Gene3D" id="1.10.260.40">
    <property type="entry name" value="lambda repressor-like DNA-binding domains"/>
    <property type="match status" value="1"/>
</dbReference>